<keyword evidence="5" id="KW-1185">Reference proteome</keyword>
<proteinExistence type="predicted"/>
<gene>
    <name evidence="3" type="ORF">DQK91_00210</name>
    <name evidence="2" type="ORF">E8L03_09670</name>
</gene>
<dbReference type="AlphaFoldDB" id="A0A6P1ZKB7"/>
<feature type="coiled-coil region" evidence="1">
    <location>
        <begin position="14"/>
        <end position="41"/>
    </location>
</feature>
<name>A0A6P1ZKB7_9BACT</name>
<reference evidence="3 4" key="1">
    <citation type="submission" date="2018-06" db="EMBL/GenBank/DDBJ databases">
        <title>Complete genome of Desulfovibrio marinus P48SEP.</title>
        <authorList>
            <person name="Crispim J.S."/>
            <person name="Vidigal P.M.P."/>
            <person name="Silva L.C.F."/>
            <person name="Araujo L.C."/>
            <person name="Laguardia C.N."/>
            <person name="Dias R.S."/>
            <person name="Sousa M.P."/>
            <person name="Paula S.O."/>
            <person name="Silva C."/>
        </authorList>
    </citation>
    <scope>NUCLEOTIDE SEQUENCE [LARGE SCALE GENOMIC DNA]</scope>
    <source>
        <strain evidence="3 4">P48SEP</strain>
    </source>
</reference>
<reference evidence="2 5" key="2">
    <citation type="submission" date="2019-04" db="EMBL/GenBank/DDBJ databases">
        <title>Isolation and culture of sulfate reducing bacteria from the cold seep of the South China Sea.</title>
        <authorList>
            <person name="Sun C."/>
            <person name="Liu R."/>
        </authorList>
    </citation>
    <scope>NUCLEOTIDE SEQUENCE [LARGE SCALE GENOMIC DNA]</scope>
    <source>
        <strain evidence="2 5">CS1</strain>
    </source>
</reference>
<evidence type="ECO:0000313" key="2">
    <source>
        <dbReference type="EMBL" id="QJT09189.1"/>
    </source>
</evidence>
<evidence type="ECO:0000313" key="3">
    <source>
        <dbReference type="EMBL" id="TVM36381.1"/>
    </source>
</evidence>
<sequence length="96" mass="11051">MSPNEKDDAFASQIADLEKEIETLTLEKQNAEAKVKELREAEDPARSIWFAQEIFAFQQEKLRLEVEVELRRKKINRLRLGIDDGNMAPPPLSALQ</sequence>
<keyword evidence="1" id="KW-0175">Coiled coil</keyword>
<dbReference type="RefSeq" id="WP_144233418.1">
    <property type="nucleotide sequence ID" value="NZ_CP039543.1"/>
</dbReference>
<dbReference type="Proteomes" id="UP000503251">
    <property type="component" value="Chromosome"/>
</dbReference>
<dbReference type="EMBL" id="CP039543">
    <property type="protein sequence ID" value="QJT09189.1"/>
    <property type="molecule type" value="Genomic_DNA"/>
</dbReference>
<evidence type="ECO:0000256" key="1">
    <source>
        <dbReference type="SAM" id="Coils"/>
    </source>
</evidence>
<protein>
    <submittedName>
        <fullName evidence="3">Uncharacterized protein</fullName>
    </submittedName>
</protein>
<dbReference type="Proteomes" id="UP000434052">
    <property type="component" value="Unassembled WGS sequence"/>
</dbReference>
<accession>A0A6P1ZKB7</accession>
<dbReference type="EMBL" id="QMIF01000001">
    <property type="protein sequence ID" value="TVM36381.1"/>
    <property type="molecule type" value="Genomic_DNA"/>
</dbReference>
<evidence type="ECO:0000313" key="5">
    <source>
        <dbReference type="Proteomes" id="UP000503251"/>
    </source>
</evidence>
<dbReference type="OrthoDB" id="5459991at2"/>
<organism evidence="3 4">
    <name type="scientific">Oceanidesulfovibrio marinus</name>
    <dbReference type="NCBI Taxonomy" id="370038"/>
    <lineage>
        <taxon>Bacteria</taxon>
        <taxon>Pseudomonadati</taxon>
        <taxon>Thermodesulfobacteriota</taxon>
        <taxon>Desulfovibrionia</taxon>
        <taxon>Desulfovibrionales</taxon>
        <taxon>Desulfovibrionaceae</taxon>
        <taxon>Oceanidesulfovibrio</taxon>
    </lineage>
</organism>
<evidence type="ECO:0000313" key="4">
    <source>
        <dbReference type="Proteomes" id="UP000434052"/>
    </source>
</evidence>